<dbReference type="Proteomes" id="UP000204221">
    <property type="component" value="Chromosome"/>
</dbReference>
<dbReference type="InterPro" id="IPR001254">
    <property type="entry name" value="Trypsin_dom"/>
</dbReference>
<keyword evidence="2" id="KW-0378">Hydrolase</keyword>
<keyword evidence="3" id="KW-1185">Reference proteome</keyword>
<accession>A0A221VYX3</accession>
<dbReference type="InterPro" id="IPR009003">
    <property type="entry name" value="Peptidase_S1_PA"/>
</dbReference>
<dbReference type="GO" id="GO:0004252">
    <property type="term" value="F:serine-type endopeptidase activity"/>
    <property type="evidence" value="ECO:0007669"/>
    <property type="project" value="UniProtKB-EC"/>
</dbReference>
<dbReference type="OrthoDB" id="3657335at2"/>
<dbReference type="PANTHER" id="PTHR24260:SF132">
    <property type="entry name" value="PEPTIDASE S1 DOMAIN-CONTAINING PROTEIN"/>
    <property type="match status" value="1"/>
</dbReference>
<dbReference type="InterPro" id="IPR018114">
    <property type="entry name" value="TRYPSIN_HIS"/>
</dbReference>
<evidence type="ECO:0000313" key="2">
    <source>
        <dbReference type="EMBL" id="ASO18441.1"/>
    </source>
</evidence>
<name>A0A221VYX3_9PSEU</name>
<dbReference type="SUPFAM" id="SSF50494">
    <property type="entry name" value="Trypsin-like serine proteases"/>
    <property type="match status" value="1"/>
</dbReference>
<sequence length="288" mass="30087">MRLRKSIAALFAAAVAPVLIATAGPAAASEDVDTSGTPVAEADTLISDADRVETMVVGGRDATQDYPFIATLIRPDGSLGCSGSLIDEEWVVTAAHCVYGGRADGNSLRVGSINGHEGGTVVDFTEIVIHPDYDDSEVTRIDMDIALLRLESPVPDAQPITLQARRPADDQYGLLLGWGQQCAEPGGCGQADILQELDVLIDNRLGCESGFNSETELCHVAAHGTGPCYGDSGGPVLAERSGFTYLAGLTARMGYPGVDGASPICGQGVTIATDVSAHYSWIQSHIRV</sequence>
<dbReference type="InterPro" id="IPR043504">
    <property type="entry name" value="Peptidase_S1_PA_chymotrypsin"/>
</dbReference>
<protein>
    <submittedName>
        <fullName evidence="2">Trypsin</fullName>
        <ecNumber evidence="2">3.4.21.4</ecNumber>
    </submittedName>
</protein>
<dbReference type="Pfam" id="PF00089">
    <property type="entry name" value="Trypsin"/>
    <property type="match status" value="1"/>
</dbReference>
<dbReference type="EC" id="3.4.21.4" evidence="2"/>
<evidence type="ECO:0000256" key="1">
    <source>
        <dbReference type="ARBA" id="ARBA00023157"/>
    </source>
</evidence>
<dbReference type="EMBL" id="CP022521">
    <property type="protein sequence ID" value="ASO18441.1"/>
    <property type="molecule type" value="Genomic_DNA"/>
</dbReference>
<dbReference type="PROSITE" id="PS50240">
    <property type="entry name" value="TRYPSIN_DOM"/>
    <property type="match status" value="1"/>
</dbReference>
<dbReference type="PROSITE" id="PS00134">
    <property type="entry name" value="TRYPSIN_HIS"/>
    <property type="match status" value="1"/>
</dbReference>
<dbReference type="InterPro" id="IPR001314">
    <property type="entry name" value="Peptidase_S1A"/>
</dbReference>
<dbReference type="PROSITE" id="PS00135">
    <property type="entry name" value="TRYPSIN_SER"/>
    <property type="match status" value="1"/>
</dbReference>
<dbReference type="RefSeq" id="WP_157736617.1">
    <property type="nucleotide sequence ID" value="NZ_CP022521.1"/>
</dbReference>
<dbReference type="InterPro" id="IPR051333">
    <property type="entry name" value="CLIP_Serine_Protease"/>
</dbReference>
<dbReference type="GO" id="GO:0006508">
    <property type="term" value="P:proteolysis"/>
    <property type="evidence" value="ECO:0007669"/>
    <property type="project" value="InterPro"/>
</dbReference>
<dbReference type="KEGG" id="ahg:AHOG_03925"/>
<dbReference type="Gene3D" id="2.40.10.10">
    <property type="entry name" value="Trypsin-like serine proteases"/>
    <property type="match status" value="1"/>
</dbReference>
<dbReference type="InterPro" id="IPR033116">
    <property type="entry name" value="TRYPSIN_SER"/>
</dbReference>
<reference evidence="2 3" key="1">
    <citation type="submission" date="2017-07" db="EMBL/GenBank/DDBJ databases">
        <title>Complete genome sequence of Actinoalloteichus hoggarensis DSM 45943, type strain of Actinoalloteichus hoggarensis.</title>
        <authorList>
            <person name="Ruckert C."/>
            <person name="Nouioui I."/>
            <person name="Willmese J."/>
            <person name="van Wezel G."/>
            <person name="Klenk H.-P."/>
            <person name="Kalinowski J."/>
            <person name="Zotchev S.B."/>
        </authorList>
    </citation>
    <scope>NUCLEOTIDE SEQUENCE [LARGE SCALE GENOMIC DNA]</scope>
    <source>
        <strain evidence="2 3">DSM 45943</strain>
    </source>
</reference>
<dbReference type="SMART" id="SM00020">
    <property type="entry name" value="Tryp_SPc"/>
    <property type="match status" value="1"/>
</dbReference>
<proteinExistence type="predicted"/>
<dbReference type="FunFam" id="2.40.10.10:FF:000068">
    <property type="entry name" value="transmembrane protease serine 2"/>
    <property type="match status" value="1"/>
</dbReference>
<dbReference type="PRINTS" id="PR00722">
    <property type="entry name" value="CHYMOTRYPSIN"/>
</dbReference>
<dbReference type="CDD" id="cd00190">
    <property type="entry name" value="Tryp_SPc"/>
    <property type="match status" value="1"/>
</dbReference>
<evidence type="ECO:0000313" key="3">
    <source>
        <dbReference type="Proteomes" id="UP000204221"/>
    </source>
</evidence>
<keyword evidence="1" id="KW-1015">Disulfide bond</keyword>
<dbReference type="AlphaFoldDB" id="A0A221VYX3"/>
<dbReference type="PANTHER" id="PTHR24260">
    <property type="match status" value="1"/>
</dbReference>
<gene>
    <name evidence="2" type="ORF">AHOG_03925</name>
</gene>
<organism evidence="2 3">
    <name type="scientific">Actinoalloteichus hoggarensis</name>
    <dbReference type="NCBI Taxonomy" id="1470176"/>
    <lineage>
        <taxon>Bacteria</taxon>
        <taxon>Bacillati</taxon>
        <taxon>Actinomycetota</taxon>
        <taxon>Actinomycetes</taxon>
        <taxon>Pseudonocardiales</taxon>
        <taxon>Pseudonocardiaceae</taxon>
        <taxon>Actinoalloteichus</taxon>
    </lineage>
</organism>